<dbReference type="InterPro" id="IPR036425">
    <property type="entry name" value="MoaB/Mog-like_dom_sf"/>
</dbReference>
<dbReference type="NCBIfam" id="NF001813">
    <property type="entry name" value="PRK00549.1"/>
    <property type="match status" value="1"/>
</dbReference>
<accession>A0AA41R8N2</accession>
<dbReference type="Pfam" id="PF18146">
    <property type="entry name" value="CinA_KH"/>
    <property type="match status" value="1"/>
</dbReference>
<feature type="domain" description="MoaB/Mog" evidence="2">
    <location>
        <begin position="4"/>
        <end position="170"/>
    </location>
</feature>
<dbReference type="CDD" id="cd00885">
    <property type="entry name" value="cinA"/>
    <property type="match status" value="1"/>
</dbReference>
<dbReference type="SUPFAM" id="SSF53218">
    <property type="entry name" value="Molybdenum cofactor biosynthesis proteins"/>
    <property type="match status" value="1"/>
</dbReference>
<dbReference type="Proteomes" id="UP001165427">
    <property type="component" value="Unassembled WGS sequence"/>
</dbReference>
<comment type="caution">
    <text evidence="3">The sequence shown here is derived from an EMBL/GenBank/DDBJ whole genome shotgun (WGS) entry which is preliminary data.</text>
</comment>
<dbReference type="SMART" id="SM00852">
    <property type="entry name" value="MoCF_biosynth"/>
    <property type="match status" value="1"/>
</dbReference>
<dbReference type="PIRSF" id="PIRSF006728">
    <property type="entry name" value="CinA"/>
    <property type="match status" value="1"/>
</dbReference>
<dbReference type="InterPro" id="IPR041424">
    <property type="entry name" value="CinA_KH"/>
</dbReference>
<evidence type="ECO:0000259" key="2">
    <source>
        <dbReference type="SMART" id="SM00852"/>
    </source>
</evidence>
<organism evidence="3 4">
    <name type="scientific">Desulfatitalea alkaliphila</name>
    <dbReference type="NCBI Taxonomy" id="2929485"/>
    <lineage>
        <taxon>Bacteria</taxon>
        <taxon>Pseudomonadati</taxon>
        <taxon>Thermodesulfobacteriota</taxon>
        <taxon>Desulfobacteria</taxon>
        <taxon>Desulfobacterales</taxon>
        <taxon>Desulfosarcinaceae</taxon>
        <taxon>Desulfatitalea</taxon>
    </lineage>
</organism>
<dbReference type="InterPro" id="IPR008136">
    <property type="entry name" value="CinA_C"/>
</dbReference>
<gene>
    <name evidence="3" type="ORF">MRX98_21005</name>
</gene>
<dbReference type="InterPro" id="IPR050101">
    <property type="entry name" value="CinA"/>
</dbReference>
<dbReference type="SUPFAM" id="SSF142433">
    <property type="entry name" value="CinA-like"/>
    <property type="match status" value="1"/>
</dbReference>
<comment type="similarity">
    <text evidence="1">Belongs to the CinA family.</text>
</comment>
<dbReference type="NCBIfam" id="TIGR00200">
    <property type="entry name" value="cinA_nterm"/>
    <property type="match status" value="1"/>
</dbReference>
<evidence type="ECO:0000313" key="4">
    <source>
        <dbReference type="Proteomes" id="UP001165427"/>
    </source>
</evidence>
<reference evidence="3" key="1">
    <citation type="submission" date="2022-04" db="EMBL/GenBank/DDBJ databases">
        <title>Desulfatitalea alkaliphila sp. nov., a novel anaerobic sulfate-reducing bacterium isolated from terrestrial mud volcano, Taman Peninsula, Russia.</title>
        <authorList>
            <person name="Khomyakova M.A."/>
            <person name="Merkel A.Y."/>
            <person name="Slobodkin A.I."/>
        </authorList>
    </citation>
    <scope>NUCLEOTIDE SEQUENCE</scope>
    <source>
        <strain evidence="3">M08but</strain>
    </source>
</reference>
<dbReference type="PANTHER" id="PTHR13939">
    <property type="entry name" value="NICOTINAMIDE-NUCLEOTIDE AMIDOHYDROLASE PNCC"/>
    <property type="match status" value="1"/>
</dbReference>
<keyword evidence="4" id="KW-1185">Reference proteome</keyword>
<sequence length="419" mass="44748">MRAEIVATGDEIRTGALVDSNSAHIADQLEQAGIEVTRHHAVGDDLPVLVALLHEIGARAEVAVVTGGLGPTEDDLSAAAAARALGVGLVLDQQALEEIEAYFTRRGRPMTASNRKQAMFPEGARRLPNPIGTAPGFRVVIGGCAFYFLPGVPHEMRRMLQEQVLPDLHTMQGAVRDFRLTRVISTFGLPESVVGEKVAAIHQYFPDIKLGLRAKFPEIQVKLYLNTPDEAQGGRMLDGAARWVSEALGINVFSLREGTMAEEVGALLRQQNATLALAESCTGGLIANWLTNIAGSSDYFLFGAVTYANPSKIQVLGVEPETLEQYGAVHETTAQSMARGARRIAGATYGLATSGIAGPGGGTAEKPVGTLCIGLDGPMGTRSRTVTLSFGQRLMNKRLFAMIALDLLRRALLEQPDQP</sequence>
<protein>
    <recommendedName>
        <fullName evidence="1">CinA-like protein</fullName>
    </recommendedName>
</protein>
<dbReference type="HAMAP" id="MF_00226_B">
    <property type="entry name" value="CinA_B"/>
    <property type="match status" value="1"/>
</dbReference>
<evidence type="ECO:0000313" key="3">
    <source>
        <dbReference type="EMBL" id="MCJ8503065.1"/>
    </source>
</evidence>
<dbReference type="Gene3D" id="3.40.980.10">
    <property type="entry name" value="MoaB/Mog-like domain"/>
    <property type="match status" value="1"/>
</dbReference>
<dbReference type="NCBIfam" id="TIGR00199">
    <property type="entry name" value="PncC_domain"/>
    <property type="match status" value="1"/>
</dbReference>
<dbReference type="NCBIfam" id="TIGR00177">
    <property type="entry name" value="molyb_syn"/>
    <property type="match status" value="1"/>
</dbReference>
<dbReference type="Gene3D" id="3.90.950.20">
    <property type="entry name" value="CinA-like"/>
    <property type="match status" value="1"/>
</dbReference>
<dbReference type="InterPro" id="IPR036653">
    <property type="entry name" value="CinA-like_C"/>
</dbReference>
<dbReference type="Pfam" id="PF02464">
    <property type="entry name" value="CinA"/>
    <property type="match status" value="1"/>
</dbReference>
<dbReference type="InterPro" id="IPR001453">
    <property type="entry name" value="MoaB/Mog_dom"/>
</dbReference>
<evidence type="ECO:0000256" key="1">
    <source>
        <dbReference type="HAMAP-Rule" id="MF_00226"/>
    </source>
</evidence>
<proteinExistence type="inferred from homology"/>
<dbReference type="InterPro" id="IPR008135">
    <property type="entry name" value="Competence-induced_CinA"/>
</dbReference>
<dbReference type="EMBL" id="JALJRB010000042">
    <property type="protein sequence ID" value="MCJ8503065.1"/>
    <property type="molecule type" value="Genomic_DNA"/>
</dbReference>
<dbReference type="PANTHER" id="PTHR13939:SF0">
    <property type="entry name" value="NMN AMIDOHYDROLASE-LIKE PROTEIN YFAY"/>
    <property type="match status" value="1"/>
</dbReference>
<dbReference type="Pfam" id="PF00994">
    <property type="entry name" value="MoCF_biosynth"/>
    <property type="match status" value="1"/>
</dbReference>
<name>A0AA41R8N2_9BACT</name>
<dbReference type="RefSeq" id="WP_246914833.1">
    <property type="nucleotide sequence ID" value="NZ_JALJRB010000042.1"/>
</dbReference>
<dbReference type="AlphaFoldDB" id="A0AA41R8N2"/>